<dbReference type="InterPro" id="IPR058752">
    <property type="entry name" value="RDRP_C_head"/>
</dbReference>
<gene>
    <name evidence="2" type="ORF">SARC_12500</name>
</gene>
<dbReference type="AlphaFoldDB" id="A0A0L0FFY6"/>
<name>A0A0L0FFY6_9EUKA</name>
<dbReference type="Pfam" id="PF26253">
    <property type="entry name" value="RdRP_head"/>
    <property type="match status" value="1"/>
</dbReference>
<dbReference type="PANTHER" id="PTHR23079:SF55">
    <property type="entry name" value="RNA-DIRECTED RNA POLYMERASE"/>
    <property type="match status" value="1"/>
</dbReference>
<dbReference type="EMBL" id="KQ243950">
    <property type="protein sequence ID" value="KNC74963.1"/>
    <property type="molecule type" value="Genomic_DNA"/>
</dbReference>
<feature type="non-terminal residue" evidence="2">
    <location>
        <position position="1"/>
    </location>
</feature>
<evidence type="ECO:0000313" key="2">
    <source>
        <dbReference type="EMBL" id="KNC74963.1"/>
    </source>
</evidence>
<accession>A0A0L0FFY6</accession>
<dbReference type="PANTHER" id="PTHR23079">
    <property type="entry name" value="RNA-DEPENDENT RNA POLYMERASE"/>
    <property type="match status" value="1"/>
</dbReference>
<keyword evidence="3" id="KW-1185">Reference proteome</keyword>
<evidence type="ECO:0000259" key="1">
    <source>
        <dbReference type="Pfam" id="PF26253"/>
    </source>
</evidence>
<proteinExistence type="predicted"/>
<dbReference type="RefSeq" id="XP_014148865.1">
    <property type="nucleotide sequence ID" value="XM_014293390.1"/>
</dbReference>
<dbReference type="STRING" id="667725.A0A0L0FFY6"/>
<dbReference type="Proteomes" id="UP000054560">
    <property type="component" value="Unassembled WGS sequence"/>
</dbReference>
<dbReference type="GO" id="GO:0030422">
    <property type="term" value="P:siRNA processing"/>
    <property type="evidence" value="ECO:0007669"/>
    <property type="project" value="TreeGrafter"/>
</dbReference>
<dbReference type="GO" id="GO:0003968">
    <property type="term" value="F:RNA-directed RNA polymerase activity"/>
    <property type="evidence" value="ECO:0007669"/>
    <property type="project" value="InterPro"/>
</dbReference>
<organism evidence="2 3">
    <name type="scientific">Sphaeroforma arctica JP610</name>
    <dbReference type="NCBI Taxonomy" id="667725"/>
    <lineage>
        <taxon>Eukaryota</taxon>
        <taxon>Ichthyosporea</taxon>
        <taxon>Ichthyophonida</taxon>
        <taxon>Sphaeroforma</taxon>
    </lineage>
</organism>
<evidence type="ECO:0000313" key="3">
    <source>
        <dbReference type="Proteomes" id="UP000054560"/>
    </source>
</evidence>
<dbReference type="OrthoDB" id="6513042at2759"/>
<reference evidence="2 3" key="1">
    <citation type="submission" date="2011-02" db="EMBL/GenBank/DDBJ databases">
        <title>The Genome Sequence of Sphaeroforma arctica JP610.</title>
        <authorList>
            <consortium name="The Broad Institute Genome Sequencing Platform"/>
            <person name="Russ C."/>
            <person name="Cuomo C."/>
            <person name="Young S.K."/>
            <person name="Zeng Q."/>
            <person name="Gargeya S."/>
            <person name="Alvarado L."/>
            <person name="Berlin A."/>
            <person name="Chapman S.B."/>
            <person name="Chen Z."/>
            <person name="Freedman E."/>
            <person name="Gellesch M."/>
            <person name="Goldberg J."/>
            <person name="Griggs A."/>
            <person name="Gujja S."/>
            <person name="Heilman E."/>
            <person name="Heiman D."/>
            <person name="Howarth C."/>
            <person name="Mehta T."/>
            <person name="Neiman D."/>
            <person name="Pearson M."/>
            <person name="Roberts A."/>
            <person name="Saif S."/>
            <person name="Shea T."/>
            <person name="Shenoy N."/>
            <person name="Sisk P."/>
            <person name="Stolte C."/>
            <person name="Sykes S."/>
            <person name="White J."/>
            <person name="Yandava C."/>
            <person name="Burger G."/>
            <person name="Gray M.W."/>
            <person name="Holland P.W.H."/>
            <person name="King N."/>
            <person name="Lang F.B.F."/>
            <person name="Roger A.J."/>
            <person name="Ruiz-Trillo I."/>
            <person name="Haas B."/>
            <person name="Nusbaum C."/>
            <person name="Birren B."/>
        </authorList>
    </citation>
    <scope>NUCLEOTIDE SEQUENCE [LARGE SCALE GENOMIC DNA]</scope>
    <source>
        <strain evidence="2 3">JP610</strain>
    </source>
</reference>
<dbReference type="GeneID" id="25913004"/>
<protein>
    <recommendedName>
        <fullName evidence="1">RDRP C-terminal head domain-containing protein</fullName>
    </recommendedName>
</protein>
<feature type="domain" description="RDRP C-terminal head" evidence="1">
    <location>
        <begin position="5"/>
        <end position="133"/>
    </location>
</feature>
<sequence length="142" mass="16429">MVAERLMEDYNRALAHIMVDFDLFNETEIMSESVVKFSRKVTRSSKTRDGDAQKRLNKVVKDLRESFMADFEESVKDNWETPVTGDVIYDTVTMQKASAWYEVAYTQSPKNNKRPLLSFAWIPYKVLCAIKIHATPEPPPAY</sequence>
<dbReference type="InterPro" id="IPR007855">
    <property type="entry name" value="RDRP"/>
</dbReference>
<dbReference type="GO" id="GO:0031380">
    <property type="term" value="C:nuclear RNA-directed RNA polymerase complex"/>
    <property type="evidence" value="ECO:0007669"/>
    <property type="project" value="TreeGrafter"/>
</dbReference>